<dbReference type="Pfam" id="PF06258">
    <property type="entry name" value="Mito_fiss_Elm1"/>
    <property type="match status" value="1"/>
</dbReference>
<keyword evidence="2" id="KW-1185">Reference proteome</keyword>
<dbReference type="InterPro" id="IPR009367">
    <property type="entry name" value="Elm1-like"/>
</dbReference>
<organism evidence="1 2">
    <name type="scientific">Acetobacter oeni</name>
    <dbReference type="NCBI Taxonomy" id="304077"/>
    <lineage>
        <taxon>Bacteria</taxon>
        <taxon>Pseudomonadati</taxon>
        <taxon>Pseudomonadota</taxon>
        <taxon>Alphaproteobacteria</taxon>
        <taxon>Acetobacterales</taxon>
        <taxon>Acetobacteraceae</taxon>
        <taxon>Acetobacter</taxon>
    </lineage>
</organism>
<accession>A0A511XK01</accession>
<dbReference type="PANTHER" id="PTHR33986">
    <property type="entry name" value="OS02G0535700 PROTEIN"/>
    <property type="match status" value="1"/>
</dbReference>
<dbReference type="PANTHER" id="PTHR33986:SF15">
    <property type="entry name" value="MITOCHONDRIAL FISSION PROTEIN ELM1"/>
    <property type="match status" value="1"/>
</dbReference>
<protein>
    <recommendedName>
        <fullName evidence="3">Nucleoside-diphosphate sugar epimerase</fullName>
    </recommendedName>
</protein>
<proteinExistence type="predicted"/>
<gene>
    <name evidence="1" type="ORF">AOE01nite_15110</name>
</gene>
<sequence length="325" mass="35484">MSESGARRYDRVSVIAEDMAGMRSQAFGLAGYLSLPARFCPVRAGGLSERMPFPFRPDPLRTVAGVNGSEEHDLFLTVAGKGGRAGRALHRREQTVVQIQNPRVNPAYFDLVIANDHDEIDGPNVLLSRTALHGMTPARLRAARAAWAEQLRVPGRPLLAALVGGANGRFRFGRTEAEDLARHLIQAALRLDAKLFVTTSRRTGEDATSILRDAVTAVGGRIWTGGTDNPYAGLIACSDFLVVTTDSVSMISEAVAGRAPVYVYRLPGKSRRIGLFLKTLEAAGRIRMFEGEPEAWPVMPLDDTPLMAREVCRRLGIMNYLREDG</sequence>
<reference evidence="1 2" key="1">
    <citation type="submission" date="2019-07" db="EMBL/GenBank/DDBJ databases">
        <title>Whole genome shotgun sequence of Acetobacter oeni NBRC 105207.</title>
        <authorList>
            <person name="Hosoyama A."/>
            <person name="Uohara A."/>
            <person name="Ohji S."/>
            <person name="Ichikawa N."/>
        </authorList>
    </citation>
    <scope>NUCLEOTIDE SEQUENCE [LARGE SCALE GENOMIC DNA]</scope>
    <source>
        <strain evidence="1 2">NBRC 105207</strain>
    </source>
</reference>
<evidence type="ECO:0000313" key="2">
    <source>
        <dbReference type="Proteomes" id="UP000321746"/>
    </source>
</evidence>
<evidence type="ECO:0000313" key="1">
    <source>
        <dbReference type="EMBL" id="GEN63287.1"/>
    </source>
</evidence>
<comment type="caution">
    <text evidence="1">The sequence shown here is derived from an EMBL/GenBank/DDBJ whole genome shotgun (WGS) entry which is preliminary data.</text>
</comment>
<evidence type="ECO:0008006" key="3">
    <source>
        <dbReference type="Google" id="ProtNLM"/>
    </source>
</evidence>
<dbReference type="EMBL" id="BJYG01000018">
    <property type="protein sequence ID" value="GEN63287.1"/>
    <property type="molecule type" value="Genomic_DNA"/>
</dbReference>
<dbReference type="Proteomes" id="UP000321746">
    <property type="component" value="Unassembled WGS sequence"/>
</dbReference>
<dbReference type="RefSeq" id="WP_306309446.1">
    <property type="nucleotide sequence ID" value="NZ_BJYG01000018.1"/>
</dbReference>
<dbReference type="AlphaFoldDB" id="A0A511XK01"/>
<name>A0A511XK01_9PROT</name>